<feature type="compositionally biased region" description="Basic residues" evidence="1">
    <location>
        <begin position="49"/>
        <end position="59"/>
    </location>
</feature>
<dbReference type="EMBL" id="JAACXV010000180">
    <property type="protein sequence ID" value="KAF7282284.1"/>
    <property type="molecule type" value="Genomic_DNA"/>
</dbReference>
<evidence type="ECO:0000313" key="3">
    <source>
        <dbReference type="Proteomes" id="UP000625711"/>
    </source>
</evidence>
<dbReference type="Proteomes" id="UP000625711">
    <property type="component" value="Unassembled WGS sequence"/>
</dbReference>
<organism evidence="2 3">
    <name type="scientific">Rhynchophorus ferrugineus</name>
    <name type="common">Red palm weevil</name>
    <name type="synonym">Curculio ferrugineus</name>
    <dbReference type="NCBI Taxonomy" id="354439"/>
    <lineage>
        <taxon>Eukaryota</taxon>
        <taxon>Metazoa</taxon>
        <taxon>Ecdysozoa</taxon>
        <taxon>Arthropoda</taxon>
        <taxon>Hexapoda</taxon>
        <taxon>Insecta</taxon>
        <taxon>Pterygota</taxon>
        <taxon>Neoptera</taxon>
        <taxon>Endopterygota</taxon>
        <taxon>Coleoptera</taxon>
        <taxon>Polyphaga</taxon>
        <taxon>Cucujiformia</taxon>
        <taxon>Curculionidae</taxon>
        <taxon>Dryophthorinae</taxon>
        <taxon>Rhynchophorus</taxon>
    </lineage>
</organism>
<proteinExistence type="predicted"/>
<keyword evidence="3" id="KW-1185">Reference proteome</keyword>
<gene>
    <name evidence="2" type="ORF">GWI33_002921</name>
</gene>
<dbReference type="AlphaFoldDB" id="A0A834ML27"/>
<evidence type="ECO:0000256" key="1">
    <source>
        <dbReference type="SAM" id="MobiDB-lite"/>
    </source>
</evidence>
<reference evidence="2" key="1">
    <citation type="submission" date="2020-08" db="EMBL/GenBank/DDBJ databases">
        <title>Genome sequencing and assembly of the red palm weevil Rhynchophorus ferrugineus.</title>
        <authorList>
            <person name="Dias G.B."/>
            <person name="Bergman C.M."/>
            <person name="Manee M."/>
        </authorList>
    </citation>
    <scope>NUCLEOTIDE SEQUENCE</scope>
    <source>
        <strain evidence="2">AA-2017</strain>
        <tissue evidence="2">Whole larva</tissue>
    </source>
</reference>
<protein>
    <submittedName>
        <fullName evidence="2">Uncharacterized protein</fullName>
    </submittedName>
</protein>
<accession>A0A834ML27</accession>
<comment type="caution">
    <text evidence="2">The sequence shown here is derived from an EMBL/GenBank/DDBJ whole genome shotgun (WGS) entry which is preliminary data.</text>
</comment>
<evidence type="ECO:0000313" key="2">
    <source>
        <dbReference type="EMBL" id="KAF7282284.1"/>
    </source>
</evidence>
<feature type="compositionally biased region" description="Basic and acidic residues" evidence="1">
    <location>
        <begin position="60"/>
        <end position="72"/>
    </location>
</feature>
<feature type="region of interest" description="Disordered" evidence="1">
    <location>
        <begin position="49"/>
        <end position="88"/>
    </location>
</feature>
<name>A0A834ML27_RHYFE</name>
<sequence length="114" mass="13603">MSGQRRAPFEIWIFSGPFPSLGPRASYQERLLLRKFHWPDTITYNYRHFAKQNKRTRQRKHEDERKKDEMGKRPAVGEGYARGGRRRDRYGEKIVNKLSIGARDGTRVRLNRRS</sequence>